<evidence type="ECO:0000313" key="5">
    <source>
        <dbReference type="Proteomes" id="UP000319384"/>
    </source>
</evidence>
<evidence type="ECO:0000256" key="3">
    <source>
        <dbReference type="PROSITE-ProRule" id="PRU00339"/>
    </source>
</evidence>
<dbReference type="PANTHER" id="PTHR44943">
    <property type="entry name" value="CELLULOSE SYNTHASE OPERON PROTEIN C"/>
    <property type="match status" value="1"/>
</dbReference>
<dbReference type="InterPro" id="IPR013105">
    <property type="entry name" value="TPR_2"/>
</dbReference>
<dbReference type="InterPro" id="IPR019734">
    <property type="entry name" value="TPR_rpt"/>
</dbReference>
<organism evidence="4 5">
    <name type="scientific">SAR86 cluster bacterium</name>
    <dbReference type="NCBI Taxonomy" id="2030880"/>
    <lineage>
        <taxon>Bacteria</taxon>
        <taxon>Pseudomonadati</taxon>
        <taxon>Pseudomonadota</taxon>
        <taxon>Gammaproteobacteria</taxon>
        <taxon>SAR86 cluster</taxon>
    </lineage>
</organism>
<reference evidence="4 5" key="1">
    <citation type="submission" date="2019-02" db="EMBL/GenBank/DDBJ databases">
        <title>Prokaryotic population dynamics and viral predation in marine succession experiment using metagenomics: the confinement effect.</title>
        <authorList>
            <person name="Haro-Moreno J.M."/>
            <person name="Rodriguez-Valera F."/>
            <person name="Lopez-Perez M."/>
        </authorList>
    </citation>
    <scope>NUCLEOTIDE SEQUENCE [LARGE SCALE GENOMIC DNA]</scope>
    <source>
        <strain evidence="4">MED-G162</strain>
    </source>
</reference>
<comment type="caution">
    <text evidence="4">The sequence shown here is derived from an EMBL/GenBank/DDBJ whole genome shotgun (WGS) entry which is preliminary data.</text>
</comment>
<dbReference type="Pfam" id="PF07719">
    <property type="entry name" value="TPR_2"/>
    <property type="match status" value="1"/>
</dbReference>
<dbReference type="PANTHER" id="PTHR44943:SF8">
    <property type="entry name" value="TPR REPEAT-CONTAINING PROTEIN MJ0263"/>
    <property type="match status" value="1"/>
</dbReference>
<accession>A0A520MZX2</accession>
<sequence>MTFKTGHLSLKFIILFYLSLLFVSPVHAVKYDKLNASALYERAVKYIDRKDYIKANKALKAYTKSKPNDADGWNLYAFANRKMNKFEKAEVYYEKALNIDPDHKGALEYQGELFMQTNRQNLAEENLNKLISLCPNSCYELEKLQEYILNNK</sequence>
<feature type="repeat" description="TPR" evidence="3">
    <location>
        <begin position="70"/>
        <end position="103"/>
    </location>
</feature>
<evidence type="ECO:0000256" key="1">
    <source>
        <dbReference type="ARBA" id="ARBA00022737"/>
    </source>
</evidence>
<dbReference type="InterPro" id="IPR011990">
    <property type="entry name" value="TPR-like_helical_dom_sf"/>
</dbReference>
<dbReference type="EMBL" id="SHBH01000008">
    <property type="protein sequence ID" value="RZO26716.1"/>
    <property type="molecule type" value="Genomic_DNA"/>
</dbReference>
<dbReference type="AlphaFoldDB" id="A0A520MZX2"/>
<dbReference type="SUPFAM" id="SSF48452">
    <property type="entry name" value="TPR-like"/>
    <property type="match status" value="1"/>
</dbReference>
<keyword evidence="2 3" id="KW-0802">TPR repeat</keyword>
<evidence type="ECO:0000256" key="2">
    <source>
        <dbReference type="ARBA" id="ARBA00022803"/>
    </source>
</evidence>
<proteinExistence type="predicted"/>
<dbReference type="SMART" id="SM00028">
    <property type="entry name" value="TPR"/>
    <property type="match status" value="3"/>
</dbReference>
<dbReference type="InterPro" id="IPR051685">
    <property type="entry name" value="Ycf3/AcsC/BcsC/TPR_MFPF"/>
</dbReference>
<name>A0A520MZX2_9GAMM</name>
<evidence type="ECO:0000313" key="4">
    <source>
        <dbReference type="EMBL" id="RZO26716.1"/>
    </source>
</evidence>
<dbReference type="Proteomes" id="UP000319384">
    <property type="component" value="Unassembled WGS sequence"/>
</dbReference>
<dbReference type="PROSITE" id="PS50005">
    <property type="entry name" value="TPR"/>
    <property type="match status" value="1"/>
</dbReference>
<protein>
    <submittedName>
        <fullName evidence="4">Tetratricopeptide repeat protein</fullName>
    </submittedName>
</protein>
<gene>
    <name evidence="4" type="ORF">EVA95_01735</name>
</gene>
<keyword evidence="1" id="KW-0677">Repeat</keyword>
<dbReference type="Gene3D" id="1.25.40.10">
    <property type="entry name" value="Tetratricopeptide repeat domain"/>
    <property type="match status" value="1"/>
</dbReference>